<dbReference type="InterPro" id="IPR000679">
    <property type="entry name" value="Znf_GATA"/>
</dbReference>
<keyword evidence="2" id="KW-0479">Metal-binding</keyword>
<comment type="similarity">
    <text evidence="1">Belongs to the type IV zinc-finger family. Class A subfamily.</text>
</comment>
<reference evidence="8 9" key="1">
    <citation type="journal article" date="2015" name="Genome Biol. Evol.">
        <title>Comparative Genomics of a Bacterivorous Green Alga Reveals Evolutionary Causalities and Consequences of Phago-Mixotrophic Mode of Nutrition.</title>
        <authorList>
            <person name="Burns J.A."/>
            <person name="Paasch A."/>
            <person name="Narechania A."/>
            <person name="Kim E."/>
        </authorList>
    </citation>
    <scope>NUCLEOTIDE SEQUENCE [LARGE SCALE GENOMIC DNA]</scope>
    <source>
        <strain evidence="8 9">PLY_AMNH</strain>
    </source>
</reference>
<dbReference type="AlphaFoldDB" id="A0AAE0KT42"/>
<dbReference type="EMBL" id="LGRX02018457">
    <property type="protein sequence ID" value="KAK3259787.1"/>
    <property type="molecule type" value="Genomic_DNA"/>
</dbReference>
<evidence type="ECO:0000313" key="9">
    <source>
        <dbReference type="Proteomes" id="UP001190700"/>
    </source>
</evidence>
<dbReference type="PROSITE" id="PS50114">
    <property type="entry name" value="GATA_ZN_FINGER_2"/>
    <property type="match status" value="1"/>
</dbReference>
<name>A0AAE0KT42_9CHLO</name>
<feature type="region of interest" description="Disordered" evidence="6">
    <location>
        <begin position="13"/>
        <end position="37"/>
    </location>
</feature>
<dbReference type="InterPro" id="IPR051140">
    <property type="entry name" value="GATA_TF"/>
</dbReference>
<evidence type="ECO:0000259" key="7">
    <source>
        <dbReference type="PROSITE" id="PS50114"/>
    </source>
</evidence>
<dbReference type="SUPFAM" id="SSF57716">
    <property type="entry name" value="Glucocorticoid receptor-like (DNA-binding domain)"/>
    <property type="match status" value="1"/>
</dbReference>
<comment type="caution">
    <text evidence="8">The sequence shown here is derived from an EMBL/GenBank/DDBJ whole genome shotgun (WGS) entry which is preliminary data.</text>
</comment>
<evidence type="ECO:0000256" key="1">
    <source>
        <dbReference type="ARBA" id="ARBA00005694"/>
    </source>
</evidence>
<evidence type="ECO:0000256" key="4">
    <source>
        <dbReference type="ARBA" id="ARBA00022833"/>
    </source>
</evidence>
<dbReference type="SMART" id="SM00401">
    <property type="entry name" value="ZnF_GATA"/>
    <property type="match status" value="1"/>
</dbReference>
<dbReference type="PANTHER" id="PTHR45658">
    <property type="entry name" value="GATA TRANSCRIPTION FACTOR"/>
    <property type="match status" value="1"/>
</dbReference>
<dbReference type="CDD" id="cd00202">
    <property type="entry name" value="ZnF_GATA"/>
    <property type="match status" value="1"/>
</dbReference>
<evidence type="ECO:0000256" key="2">
    <source>
        <dbReference type="ARBA" id="ARBA00022723"/>
    </source>
</evidence>
<dbReference type="Proteomes" id="UP001190700">
    <property type="component" value="Unassembled WGS sequence"/>
</dbReference>
<proteinExistence type="inferred from homology"/>
<evidence type="ECO:0000256" key="3">
    <source>
        <dbReference type="ARBA" id="ARBA00022771"/>
    </source>
</evidence>
<dbReference type="Gene3D" id="3.30.50.10">
    <property type="entry name" value="Erythroid Transcription Factor GATA-1, subunit A"/>
    <property type="match status" value="1"/>
</dbReference>
<dbReference type="GO" id="GO:0008270">
    <property type="term" value="F:zinc ion binding"/>
    <property type="evidence" value="ECO:0007669"/>
    <property type="project" value="UniProtKB-KW"/>
</dbReference>
<organism evidence="8 9">
    <name type="scientific">Cymbomonas tetramitiformis</name>
    <dbReference type="NCBI Taxonomy" id="36881"/>
    <lineage>
        <taxon>Eukaryota</taxon>
        <taxon>Viridiplantae</taxon>
        <taxon>Chlorophyta</taxon>
        <taxon>Pyramimonadophyceae</taxon>
        <taxon>Pyramimonadales</taxon>
        <taxon>Pyramimonadaceae</taxon>
        <taxon>Cymbomonas</taxon>
    </lineage>
</organism>
<feature type="compositionally biased region" description="Low complexity" evidence="6">
    <location>
        <begin position="16"/>
        <end position="25"/>
    </location>
</feature>
<dbReference type="GO" id="GO:0043565">
    <property type="term" value="F:sequence-specific DNA binding"/>
    <property type="evidence" value="ECO:0007669"/>
    <property type="project" value="InterPro"/>
</dbReference>
<accession>A0AAE0KT42</accession>
<feature type="region of interest" description="Disordered" evidence="6">
    <location>
        <begin position="152"/>
        <end position="207"/>
    </location>
</feature>
<gene>
    <name evidence="8" type="ORF">CYMTET_31224</name>
</gene>
<keyword evidence="3 5" id="KW-0863">Zinc-finger</keyword>
<dbReference type="GO" id="GO:0006355">
    <property type="term" value="P:regulation of DNA-templated transcription"/>
    <property type="evidence" value="ECO:0007669"/>
    <property type="project" value="InterPro"/>
</dbReference>
<evidence type="ECO:0000256" key="6">
    <source>
        <dbReference type="SAM" id="MobiDB-lite"/>
    </source>
</evidence>
<feature type="domain" description="GATA-type" evidence="7">
    <location>
        <begin position="115"/>
        <end position="158"/>
    </location>
</feature>
<evidence type="ECO:0000256" key="5">
    <source>
        <dbReference type="PROSITE-ProRule" id="PRU00094"/>
    </source>
</evidence>
<sequence>MAGFNNVVHSIRSHDSLSSLSSEELGAPGVSSGSREKRKYVLIRLEDNGEQHLATDEDADELSLLLSPADVPCSPALSLERYLDPFDDSGSESCSDAGTSPLGGAVRASPTAQYQKPGGPCDHCGAVESPQWRRGPTSKPMLCNACGTRYRRTNQLGPPVPSAARWAGRGTGQGKKRASPSPPSPTSVLPGKSLSSKKARVSGEISP</sequence>
<evidence type="ECO:0000313" key="8">
    <source>
        <dbReference type="EMBL" id="KAK3259787.1"/>
    </source>
</evidence>
<dbReference type="Pfam" id="PF00320">
    <property type="entry name" value="GATA"/>
    <property type="match status" value="1"/>
</dbReference>
<keyword evidence="4" id="KW-0862">Zinc</keyword>
<dbReference type="InterPro" id="IPR013088">
    <property type="entry name" value="Znf_NHR/GATA"/>
</dbReference>
<keyword evidence="9" id="KW-1185">Reference proteome</keyword>
<protein>
    <recommendedName>
        <fullName evidence="7">GATA-type domain-containing protein</fullName>
    </recommendedName>
</protein>